<evidence type="ECO:0000313" key="9">
    <source>
        <dbReference type="EMBL" id="MBB4962983.1"/>
    </source>
</evidence>
<feature type="transmembrane region" description="Helical" evidence="7">
    <location>
        <begin position="200"/>
        <end position="219"/>
    </location>
</feature>
<dbReference type="Proteomes" id="UP000542674">
    <property type="component" value="Unassembled WGS sequence"/>
</dbReference>
<dbReference type="PROSITE" id="PS50850">
    <property type="entry name" value="MFS"/>
    <property type="match status" value="1"/>
</dbReference>
<dbReference type="InterPro" id="IPR036259">
    <property type="entry name" value="MFS_trans_sf"/>
</dbReference>
<feature type="transmembrane region" description="Helical" evidence="7">
    <location>
        <begin position="169"/>
        <end position="188"/>
    </location>
</feature>
<feature type="domain" description="Major facilitator superfamily (MFS) profile" evidence="8">
    <location>
        <begin position="16"/>
        <end position="445"/>
    </location>
</feature>
<feature type="transmembrane region" description="Helical" evidence="7">
    <location>
        <begin position="82"/>
        <end position="101"/>
    </location>
</feature>
<keyword evidence="2" id="KW-0813">Transport</keyword>
<evidence type="ECO:0000256" key="4">
    <source>
        <dbReference type="ARBA" id="ARBA00022692"/>
    </source>
</evidence>
<feature type="transmembrane region" description="Helical" evidence="7">
    <location>
        <begin position="384"/>
        <end position="411"/>
    </location>
</feature>
<dbReference type="InterPro" id="IPR020846">
    <property type="entry name" value="MFS_dom"/>
</dbReference>
<comment type="caution">
    <text evidence="9">The sequence shown here is derived from an EMBL/GenBank/DDBJ whole genome shotgun (WGS) entry which is preliminary data.</text>
</comment>
<dbReference type="EMBL" id="JACHJS010000001">
    <property type="protein sequence ID" value="MBB4962983.1"/>
    <property type="molecule type" value="Genomic_DNA"/>
</dbReference>
<sequence>MTTPAVDRLSGRDWRLLLVLCGAIFLEGVDISMTAVALPAIREDLDLAPTALQWVVSAYVLGYGGFMLLGGRAADRFGRRRVFLFWLAVFVVFSGLGGFAQDGVVLVVARFVTGLSAAFLTPTGLSIITTTFTGPRRDRALIVYGATGAAGFSLGMVVGGLLTGFGWRWVFFAPVVLAALILVVAIKALPRAERRTPGRFDVVGAVIVTAAMVLLVYGVAEGPSLTAVLGGLVLLGVFAVVERRVPDPLVRFATLRAKASVDIAALLYAASFFGFQFILVLFLQDELGWTPWQTGLALLIMGIDAVLAPTLTPRLVRRFGLTRVTVAGLASGTLAYALVLRADTDWTYWDVLPSAVLVGIAFALAYGPLTIAATDGVPDAEQGLAGGLLNTAFQFGAALGVAGVTAVSAFGTTRLDGYRLAVLLSIGAAVAAAVLVATGGTGRRTAGPR</sequence>
<evidence type="ECO:0000256" key="1">
    <source>
        <dbReference type="ARBA" id="ARBA00004651"/>
    </source>
</evidence>
<name>A0A7W7SXV8_9PSEU</name>
<dbReference type="Gene3D" id="1.20.1250.20">
    <property type="entry name" value="MFS general substrate transporter like domains"/>
    <property type="match status" value="1"/>
</dbReference>
<dbReference type="GO" id="GO:0005886">
    <property type="term" value="C:plasma membrane"/>
    <property type="evidence" value="ECO:0007669"/>
    <property type="project" value="UniProtKB-SubCell"/>
</dbReference>
<feature type="transmembrane region" description="Helical" evidence="7">
    <location>
        <begin position="289"/>
        <end position="308"/>
    </location>
</feature>
<keyword evidence="3" id="KW-1003">Cell membrane</keyword>
<evidence type="ECO:0000256" key="6">
    <source>
        <dbReference type="ARBA" id="ARBA00023136"/>
    </source>
</evidence>
<keyword evidence="6 7" id="KW-0472">Membrane</keyword>
<feature type="transmembrane region" description="Helical" evidence="7">
    <location>
        <begin position="351"/>
        <end position="372"/>
    </location>
</feature>
<reference evidence="9 10" key="1">
    <citation type="submission" date="2020-08" db="EMBL/GenBank/DDBJ databases">
        <title>Sequencing the genomes of 1000 actinobacteria strains.</title>
        <authorList>
            <person name="Klenk H.-P."/>
        </authorList>
    </citation>
    <scope>NUCLEOTIDE SEQUENCE [LARGE SCALE GENOMIC DNA]</scope>
    <source>
        <strain evidence="9 10">DSM 45084</strain>
    </source>
</reference>
<evidence type="ECO:0000256" key="3">
    <source>
        <dbReference type="ARBA" id="ARBA00022475"/>
    </source>
</evidence>
<feature type="transmembrane region" description="Helical" evidence="7">
    <location>
        <begin position="263"/>
        <end position="283"/>
    </location>
</feature>
<dbReference type="PANTHER" id="PTHR42718">
    <property type="entry name" value="MAJOR FACILITATOR SUPERFAMILY MULTIDRUG TRANSPORTER MFSC"/>
    <property type="match status" value="1"/>
</dbReference>
<evidence type="ECO:0000256" key="7">
    <source>
        <dbReference type="SAM" id="Phobius"/>
    </source>
</evidence>
<evidence type="ECO:0000313" key="10">
    <source>
        <dbReference type="Proteomes" id="UP000542674"/>
    </source>
</evidence>
<evidence type="ECO:0000256" key="5">
    <source>
        <dbReference type="ARBA" id="ARBA00022989"/>
    </source>
</evidence>
<protein>
    <submittedName>
        <fullName evidence="9">MFS family permease</fullName>
    </submittedName>
</protein>
<dbReference type="AlphaFoldDB" id="A0A7W7SXV8"/>
<dbReference type="Gene3D" id="1.20.1720.10">
    <property type="entry name" value="Multidrug resistance protein D"/>
    <property type="match status" value="1"/>
</dbReference>
<feature type="transmembrane region" description="Helical" evidence="7">
    <location>
        <begin position="320"/>
        <end position="339"/>
    </location>
</feature>
<evidence type="ECO:0000259" key="8">
    <source>
        <dbReference type="PROSITE" id="PS50850"/>
    </source>
</evidence>
<dbReference type="GO" id="GO:0022857">
    <property type="term" value="F:transmembrane transporter activity"/>
    <property type="evidence" value="ECO:0007669"/>
    <property type="project" value="InterPro"/>
</dbReference>
<feature type="transmembrane region" description="Helical" evidence="7">
    <location>
        <begin position="141"/>
        <end position="163"/>
    </location>
</feature>
<dbReference type="RefSeq" id="WP_184665825.1">
    <property type="nucleotide sequence ID" value="NZ_BAABAI010000004.1"/>
</dbReference>
<dbReference type="PANTHER" id="PTHR42718:SF46">
    <property type="entry name" value="BLR6921 PROTEIN"/>
    <property type="match status" value="1"/>
</dbReference>
<keyword evidence="5 7" id="KW-1133">Transmembrane helix</keyword>
<dbReference type="InterPro" id="IPR011701">
    <property type="entry name" value="MFS"/>
</dbReference>
<feature type="transmembrane region" description="Helical" evidence="7">
    <location>
        <begin position="16"/>
        <end position="39"/>
    </location>
</feature>
<comment type="subcellular location">
    <subcellularLocation>
        <location evidence="1">Cell membrane</location>
        <topology evidence="1">Multi-pass membrane protein</topology>
    </subcellularLocation>
</comment>
<keyword evidence="10" id="KW-1185">Reference proteome</keyword>
<evidence type="ECO:0000256" key="2">
    <source>
        <dbReference type="ARBA" id="ARBA00022448"/>
    </source>
</evidence>
<keyword evidence="4 7" id="KW-0812">Transmembrane</keyword>
<feature type="transmembrane region" description="Helical" evidence="7">
    <location>
        <begin position="417"/>
        <end position="439"/>
    </location>
</feature>
<organism evidence="9 10">
    <name type="scientific">Saccharothrix violaceirubra</name>
    <dbReference type="NCBI Taxonomy" id="413306"/>
    <lineage>
        <taxon>Bacteria</taxon>
        <taxon>Bacillati</taxon>
        <taxon>Actinomycetota</taxon>
        <taxon>Actinomycetes</taxon>
        <taxon>Pseudonocardiales</taxon>
        <taxon>Pseudonocardiaceae</taxon>
        <taxon>Saccharothrix</taxon>
    </lineage>
</organism>
<accession>A0A7W7SXV8</accession>
<gene>
    <name evidence="9" type="ORF">F4559_000342</name>
</gene>
<proteinExistence type="predicted"/>
<dbReference type="CDD" id="cd17321">
    <property type="entry name" value="MFS_MMR_MDR_like"/>
    <property type="match status" value="1"/>
</dbReference>
<feature type="transmembrane region" description="Helical" evidence="7">
    <location>
        <begin position="51"/>
        <end position="70"/>
    </location>
</feature>
<dbReference type="Pfam" id="PF07690">
    <property type="entry name" value="MFS_1"/>
    <property type="match status" value="1"/>
</dbReference>
<feature type="transmembrane region" description="Helical" evidence="7">
    <location>
        <begin position="107"/>
        <end position="129"/>
    </location>
</feature>
<feature type="transmembrane region" description="Helical" evidence="7">
    <location>
        <begin position="225"/>
        <end position="242"/>
    </location>
</feature>
<dbReference type="SUPFAM" id="SSF103473">
    <property type="entry name" value="MFS general substrate transporter"/>
    <property type="match status" value="1"/>
</dbReference>